<accession>A0ABQ3ZXD4</accession>
<keyword evidence="1" id="KW-1133">Transmembrane helix</keyword>
<dbReference type="EMBL" id="BOMN01000088">
    <property type="protein sequence ID" value="GIE23239.1"/>
    <property type="molecule type" value="Genomic_DNA"/>
</dbReference>
<reference evidence="2 3" key="1">
    <citation type="submission" date="2021-01" db="EMBL/GenBank/DDBJ databases">
        <title>Whole genome shotgun sequence of Actinoplanes humidus NBRC 14915.</title>
        <authorList>
            <person name="Komaki H."/>
            <person name="Tamura T."/>
        </authorList>
    </citation>
    <scope>NUCLEOTIDE SEQUENCE [LARGE SCALE GENOMIC DNA]</scope>
    <source>
        <strain evidence="2 3">NBRC 14915</strain>
    </source>
</reference>
<comment type="caution">
    <text evidence="2">The sequence shown here is derived from an EMBL/GenBank/DDBJ whole genome shotgun (WGS) entry which is preliminary data.</text>
</comment>
<evidence type="ECO:0000313" key="2">
    <source>
        <dbReference type="EMBL" id="GIE23239.1"/>
    </source>
</evidence>
<evidence type="ECO:0000313" key="3">
    <source>
        <dbReference type="Proteomes" id="UP000603200"/>
    </source>
</evidence>
<organism evidence="2 3">
    <name type="scientific">Winogradskya humida</name>
    <dbReference type="NCBI Taxonomy" id="113566"/>
    <lineage>
        <taxon>Bacteria</taxon>
        <taxon>Bacillati</taxon>
        <taxon>Actinomycetota</taxon>
        <taxon>Actinomycetes</taxon>
        <taxon>Micromonosporales</taxon>
        <taxon>Micromonosporaceae</taxon>
        <taxon>Winogradskya</taxon>
    </lineage>
</organism>
<name>A0ABQ3ZXD4_9ACTN</name>
<evidence type="ECO:0000256" key="1">
    <source>
        <dbReference type="SAM" id="Phobius"/>
    </source>
</evidence>
<protein>
    <submittedName>
        <fullName evidence="2">Uncharacterized protein</fullName>
    </submittedName>
</protein>
<sequence>MTSSHALRKSIFSRLRAFLESKSWGGISAITGLVALGLAAVTTLVTLSVKNSESVPYRGEKCREGTASQDVRTDAAALETSTTAPLKVLDVGVKDKDRIYGSPRSGPVDGETFYWGRVASDRANGGVQLLWRINDGPWHDCRSDLSADNPDYVYTPAVASEIGEKQVTFKVCIWRNNPHLQSCWNDTDD</sequence>
<dbReference type="RefSeq" id="WP_203840297.1">
    <property type="nucleotide sequence ID" value="NZ_BAAATV010000009.1"/>
</dbReference>
<keyword evidence="1" id="KW-0812">Transmembrane</keyword>
<dbReference type="Proteomes" id="UP000603200">
    <property type="component" value="Unassembled WGS sequence"/>
</dbReference>
<keyword evidence="1" id="KW-0472">Membrane</keyword>
<proteinExistence type="predicted"/>
<feature type="transmembrane region" description="Helical" evidence="1">
    <location>
        <begin position="24"/>
        <end position="49"/>
    </location>
</feature>
<keyword evidence="3" id="KW-1185">Reference proteome</keyword>
<gene>
    <name evidence="2" type="ORF">Ahu01nite_063410</name>
</gene>